<evidence type="ECO:0000259" key="2">
    <source>
        <dbReference type="Pfam" id="PF07034"/>
    </source>
</evidence>
<dbReference type="InterPro" id="IPR020795">
    <property type="entry name" value="ORC3"/>
</dbReference>
<gene>
    <name evidence="3" type="ORF">EgrG_002044000</name>
</gene>
<dbReference type="GO" id="GO:0031261">
    <property type="term" value="C:DNA replication preinitiation complex"/>
    <property type="evidence" value="ECO:0007669"/>
    <property type="project" value="TreeGrafter"/>
</dbReference>
<dbReference type="GO" id="GO:0005656">
    <property type="term" value="C:nuclear pre-replicative complex"/>
    <property type="evidence" value="ECO:0007669"/>
    <property type="project" value="TreeGrafter"/>
</dbReference>
<reference evidence="5" key="3">
    <citation type="submission" date="2020-10" db="UniProtKB">
        <authorList>
            <consortium name="WormBaseParasite"/>
        </authorList>
    </citation>
    <scope>IDENTIFICATION</scope>
</reference>
<dbReference type="Proteomes" id="UP000492820">
    <property type="component" value="Unassembled WGS sequence"/>
</dbReference>
<name>A0A068WUX6_ECHGR</name>
<feature type="region of interest" description="Disordered" evidence="1">
    <location>
        <begin position="251"/>
        <end position="274"/>
    </location>
</feature>
<evidence type="ECO:0000313" key="5">
    <source>
        <dbReference type="WBParaSite" id="EgrG_002044000"/>
    </source>
</evidence>
<dbReference type="Gene3D" id="3.40.50.300">
    <property type="entry name" value="P-loop containing nucleotide triphosphate hydrolases"/>
    <property type="match status" value="1"/>
</dbReference>
<evidence type="ECO:0000256" key="1">
    <source>
        <dbReference type="SAM" id="MobiDB-lite"/>
    </source>
</evidence>
<reference evidence="3" key="2">
    <citation type="submission" date="2014-06" db="EMBL/GenBank/DDBJ databases">
        <authorList>
            <person name="Aslett M."/>
        </authorList>
    </citation>
    <scope>NUCLEOTIDE SEQUENCE</scope>
</reference>
<accession>A0A068WUX6</accession>
<protein>
    <submittedName>
        <fullName evidence="3 5">Dna repair and recombination protein rad54</fullName>
    </submittedName>
</protein>
<dbReference type="PANTHER" id="PTHR12748:SF0">
    <property type="entry name" value="ORIGIN RECOGNITION COMPLEX SUBUNIT 3"/>
    <property type="match status" value="1"/>
</dbReference>
<organism evidence="3">
    <name type="scientific">Echinococcus granulosus</name>
    <name type="common">Hydatid tapeworm</name>
    <dbReference type="NCBI Taxonomy" id="6210"/>
    <lineage>
        <taxon>Eukaryota</taxon>
        <taxon>Metazoa</taxon>
        <taxon>Spiralia</taxon>
        <taxon>Lophotrochozoa</taxon>
        <taxon>Platyhelminthes</taxon>
        <taxon>Cestoda</taxon>
        <taxon>Eucestoda</taxon>
        <taxon>Cyclophyllidea</taxon>
        <taxon>Taeniidae</taxon>
        <taxon>Echinococcus</taxon>
        <taxon>Echinococcus granulosus group</taxon>
    </lineage>
</organism>
<dbReference type="PANTHER" id="PTHR12748">
    <property type="entry name" value="ORIGIN RECOGNITION COMPLEX SUBUNIT 3"/>
    <property type="match status" value="1"/>
</dbReference>
<reference evidence="3 4" key="1">
    <citation type="journal article" date="2013" name="Nature">
        <title>The genomes of four tapeworm species reveal adaptations to parasitism.</title>
        <authorList>
            <person name="Tsai I.J."/>
            <person name="Zarowiecki M."/>
            <person name="Holroyd N."/>
            <person name="Garciarrubio A."/>
            <person name="Sanchez-Flores A."/>
            <person name="Brooks K.L."/>
            <person name="Tracey A."/>
            <person name="Bobes R.J."/>
            <person name="Fragoso G."/>
            <person name="Sciutto E."/>
            <person name="Aslett M."/>
            <person name="Beasley H."/>
            <person name="Bennett H.M."/>
            <person name="Cai J."/>
            <person name="Camicia F."/>
            <person name="Clark R."/>
            <person name="Cucher M."/>
            <person name="De Silva N."/>
            <person name="Day T.A."/>
            <person name="Deplazes P."/>
            <person name="Estrada K."/>
            <person name="Fernandez C."/>
            <person name="Holland P.W."/>
            <person name="Hou J."/>
            <person name="Hu S."/>
            <person name="Huckvale T."/>
            <person name="Hung S.S."/>
            <person name="Kamenetzky L."/>
            <person name="Keane J.A."/>
            <person name="Kiss F."/>
            <person name="Koziol U."/>
            <person name="Lambert O."/>
            <person name="Liu K."/>
            <person name="Luo X."/>
            <person name="Luo Y."/>
            <person name="Macchiaroli N."/>
            <person name="Nichol S."/>
            <person name="Paps J."/>
            <person name="Parkinson J."/>
            <person name="Pouchkina-Stantcheva N."/>
            <person name="Riddiford N."/>
            <person name="Rosenzvit M."/>
            <person name="Salinas G."/>
            <person name="Wasmuth J.D."/>
            <person name="Zamanian M."/>
            <person name="Zheng Y."/>
            <person name="Cai X."/>
            <person name="Soberon X."/>
            <person name="Olson P.D."/>
            <person name="Laclette J.P."/>
            <person name="Brehm K."/>
            <person name="Berriman M."/>
            <person name="Garciarrubio A."/>
            <person name="Bobes R.J."/>
            <person name="Fragoso G."/>
            <person name="Sanchez-Flores A."/>
            <person name="Estrada K."/>
            <person name="Cevallos M.A."/>
            <person name="Morett E."/>
            <person name="Gonzalez V."/>
            <person name="Portillo T."/>
            <person name="Ochoa-Leyva A."/>
            <person name="Jose M.V."/>
            <person name="Sciutto E."/>
            <person name="Landa A."/>
            <person name="Jimenez L."/>
            <person name="Valdes V."/>
            <person name="Carrero J.C."/>
            <person name="Larralde C."/>
            <person name="Morales-Montor J."/>
            <person name="Limon-Lason J."/>
            <person name="Soberon X."/>
            <person name="Laclette J.P."/>
        </authorList>
    </citation>
    <scope>NUCLEOTIDE SEQUENCE [LARGE SCALE GENOMIC DNA]</scope>
</reference>
<sequence length="823" mass="91459">MRVLLLPLPDALISSSRRFAFFVMVLIPDVCFFPRTDTAADVDVKQKAFQQVKCHSVPLVVVIPAMENVPSNVLREFVWITSVRVKERRGPPIFFVFGITSTEDLVLESHCDAATLSCLTVKRFRMRRSSVFLDAVFTEVAVLKHYLTLPHPQLLAPLEEAEKFLSSISDAELLRFLGTYPSLLSLPVNMEVDQSTHCVIAGLYCDWIAGRLIGEGIVRRFRALPPTRVLSSIETSVGSITASLSVLQMGARQRRASPPPDKTMRGERSTLGGVSGGEFPLNDPRWLPCLPQAICVLTELRNAVCKWRGRFAAALESQMAARTAASQCSSTKAECATLELSKRLTLLELRGKLLRSRSSSAASSTSSLWKQTMEEFEQWLFAVLSPDSDNSLSLRGGGQTKRQRLATRRAVTNPHSIEHCSSFPHLLALINRSKSNQTGCSKSMRNREEETYKPRPTMVAAPANLPTLNGAGRGCHLGSRKSLVNVGELGTNLRDYQRRMFLQLLQPQQQKVSCRAFPILARSAAAIGYPYLVSDMMCFGSDSSKGMLGFSPGGYSGALISCRAAHSEMLGGCLYEFQVLDCLLAIIRTTSSDKIVVILNYRQTLDLFEKGSGYFRPDGRMSTKKMTKIAEELNDPNAGGEVEESRSCVIATFIQMWLQVHNETFPYDLRLVSLPLLLALLYNTALGQVPCSDVILRPPVTARHQSSHLQHMHFLRPATVYHPALESRIDVLHGQVRFSLSPMCCPEISIDMKEDIMLGQNMHILRAEKNQVSIKCVSCSLLPLPFLFVAHLSSTLFISHAFGWRRGSKLRICIVEASFRDIE</sequence>
<evidence type="ECO:0000313" key="3">
    <source>
        <dbReference type="EMBL" id="CDS23631.1"/>
    </source>
</evidence>
<dbReference type="EMBL" id="LK028593">
    <property type="protein sequence ID" value="CDS23631.1"/>
    <property type="molecule type" value="Genomic_DNA"/>
</dbReference>
<dbReference type="AlphaFoldDB" id="A0A068WUX6"/>
<dbReference type="GO" id="GO:0003688">
    <property type="term" value="F:DNA replication origin binding"/>
    <property type="evidence" value="ECO:0007669"/>
    <property type="project" value="TreeGrafter"/>
</dbReference>
<dbReference type="Pfam" id="PF07034">
    <property type="entry name" value="ORC3_N"/>
    <property type="match status" value="1"/>
</dbReference>
<evidence type="ECO:0000313" key="4">
    <source>
        <dbReference type="Proteomes" id="UP000492820"/>
    </source>
</evidence>
<dbReference type="OrthoDB" id="10265211at2759"/>
<dbReference type="InterPro" id="IPR027417">
    <property type="entry name" value="P-loop_NTPase"/>
</dbReference>
<dbReference type="GO" id="GO:0005664">
    <property type="term" value="C:nuclear origin of replication recognition complex"/>
    <property type="evidence" value="ECO:0007669"/>
    <property type="project" value="InterPro"/>
</dbReference>
<dbReference type="GO" id="GO:0006270">
    <property type="term" value="P:DNA replication initiation"/>
    <property type="evidence" value="ECO:0007669"/>
    <property type="project" value="TreeGrafter"/>
</dbReference>
<dbReference type="InterPro" id="IPR045667">
    <property type="entry name" value="ORC3_N"/>
</dbReference>
<proteinExistence type="predicted"/>
<feature type="domain" description="Origin recognition complex subunit 3 N-terminal" evidence="2">
    <location>
        <begin position="43"/>
        <end position="141"/>
    </location>
</feature>
<dbReference type="WBParaSite" id="EgrG_002044000">
    <property type="protein sequence ID" value="EgrG_002044000"/>
    <property type="gene ID" value="EgrG_002044000"/>
</dbReference>